<name>A0A6A4TNT0_SCOMX</name>
<feature type="compositionally biased region" description="Polar residues" evidence="1">
    <location>
        <begin position="16"/>
        <end position="28"/>
    </location>
</feature>
<feature type="compositionally biased region" description="Basic and acidic residues" evidence="1">
    <location>
        <begin position="1"/>
        <end position="12"/>
    </location>
</feature>
<proteinExistence type="predicted"/>
<dbReference type="EMBL" id="VEVO01000002">
    <property type="protein sequence ID" value="KAF0046038.1"/>
    <property type="molecule type" value="Genomic_DNA"/>
</dbReference>
<sequence length="169" mass="19094">MRKKAMKGEPIFRKTPNGQLETKPSQESQNHRAGRWPFGAARQGCSTAPTAKKPEEVEAEAKARVLSEGGDPRNGFVVLSRCAIQFGMYKGRDFKWLLENDVSYVAKQDSLTRYAIAYHDVVNEVRVHRGYEEAKERSLLPGQEGEALIGFGKYKTETLQDLYKIRGRS</sequence>
<reference evidence="2 3" key="1">
    <citation type="submission" date="2019-06" db="EMBL/GenBank/DDBJ databases">
        <title>Draft genomes of female and male turbot (Scophthalmus maximus).</title>
        <authorList>
            <person name="Xu H."/>
            <person name="Xu X.-W."/>
            <person name="Shao C."/>
            <person name="Chen S."/>
        </authorList>
    </citation>
    <scope>NUCLEOTIDE SEQUENCE [LARGE SCALE GENOMIC DNA]</scope>
    <source>
        <strain evidence="2">Ysfricsl-2016a</strain>
        <tissue evidence="2">Blood</tissue>
    </source>
</reference>
<accession>A0A6A4TNT0</accession>
<organism evidence="2 3">
    <name type="scientific">Scophthalmus maximus</name>
    <name type="common">Turbot</name>
    <name type="synonym">Psetta maxima</name>
    <dbReference type="NCBI Taxonomy" id="52904"/>
    <lineage>
        <taxon>Eukaryota</taxon>
        <taxon>Metazoa</taxon>
        <taxon>Chordata</taxon>
        <taxon>Craniata</taxon>
        <taxon>Vertebrata</taxon>
        <taxon>Euteleostomi</taxon>
        <taxon>Actinopterygii</taxon>
        <taxon>Neopterygii</taxon>
        <taxon>Teleostei</taxon>
        <taxon>Neoteleostei</taxon>
        <taxon>Acanthomorphata</taxon>
        <taxon>Carangaria</taxon>
        <taxon>Pleuronectiformes</taxon>
        <taxon>Pleuronectoidei</taxon>
        <taxon>Scophthalmidae</taxon>
        <taxon>Scophthalmus</taxon>
    </lineage>
</organism>
<feature type="region of interest" description="Disordered" evidence="1">
    <location>
        <begin position="1"/>
        <end position="56"/>
    </location>
</feature>
<dbReference type="Proteomes" id="UP000438429">
    <property type="component" value="Unassembled WGS sequence"/>
</dbReference>
<gene>
    <name evidence="2" type="ORF">F2P81_002567</name>
</gene>
<evidence type="ECO:0000313" key="2">
    <source>
        <dbReference type="EMBL" id="KAF0046038.1"/>
    </source>
</evidence>
<comment type="caution">
    <text evidence="2">The sequence shown here is derived from an EMBL/GenBank/DDBJ whole genome shotgun (WGS) entry which is preliminary data.</text>
</comment>
<evidence type="ECO:0000256" key="1">
    <source>
        <dbReference type="SAM" id="MobiDB-lite"/>
    </source>
</evidence>
<evidence type="ECO:0000313" key="3">
    <source>
        <dbReference type="Proteomes" id="UP000438429"/>
    </source>
</evidence>
<dbReference type="AlphaFoldDB" id="A0A6A4TNT0"/>
<protein>
    <submittedName>
        <fullName evidence="2">Uncharacterized protein</fullName>
    </submittedName>
</protein>